<evidence type="ECO:0000313" key="2">
    <source>
        <dbReference type="EMBL" id="CAD9708929.1"/>
    </source>
</evidence>
<reference evidence="2" key="1">
    <citation type="submission" date="2021-01" db="EMBL/GenBank/DDBJ databases">
        <authorList>
            <person name="Corre E."/>
            <person name="Pelletier E."/>
            <person name="Niang G."/>
            <person name="Scheremetjew M."/>
            <person name="Finn R."/>
            <person name="Kale V."/>
            <person name="Holt S."/>
            <person name="Cochrane G."/>
            <person name="Meng A."/>
            <person name="Brown T."/>
            <person name="Cohen L."/>
        </authorList>
    </citation>
    <scope>NUCLEOTIDE SEQUENCE</scope>
    <source>
        <strain evidence="2">CCMP1243</strain>
    </source>
</reference>
<feature type="region of interest" description="Disordered" evidence="1">
    <location>
        <begin position="57"/>
        <end position="87"/>
    </location>
</feature>
<accession>A0A7S2ST99</accession>
<dbReference type="EMBL" id="HBHJ01030111">
    <property type="protein sequence ID" value="CAD9708929.1"/>
    <property type="molecule type" value="Transcribed_RNA"/>
</dbReference>
<proteinExistence type="predicted"/>
<organism evidence="2">
    <name type="scientific">Rhizochromulina marina</name>
    <dbReference type="NCBI Taxonomy" id="1034831"/>
    <lineage>
        <taxon>Eukaryota</taxon>
        <taxon>Sar</taxon>
        <taxon>Stramenopiles</taxon>
        <taxon>Ochrophyta</taxon>
        <taxon>Dictyochophyceae</taxon>
        <taxon>Rhizochromulinales</taxon>
        <taxon>Rhizochromulina</taxon>
    </lineage>
</organism>
<feature type="region of interest" description="Disordered" evidence="1">
    <location>
        <begin position="1"/>
        <end position="44"/>
    </location>
</feature>
<protein>
    <submittedName>
        <fullName evidence="2">Uncharacterized protein</fullName>
    </submittedName>
</protein>
<dbReference type="AlphaFoldDB" id="A0A7S2ST99"/>
<feature type="compositionally biased region" description="Low complexity" evidence="1">
    <location>
        <begin position="71"/>
        <end position="87"/>
    </location>
</feature>
<evidence type="ECO:0000256" key="1">
    <source>
        <dbReference type="SAM" id="MobiDB-lite"/>
    </source>
</evidence>
<gene>
    <name evidence="2" type="ORF">RMAR1173_LOCUS19921</name>
</gene>
<name>A0A7S2ST99_9STRA</name>
<sequence length="143" mass="14916">MSDPGAPGAPGRGAVSEAAPATVGLLAAHGHWPPEDEEKEKNSTAALRDTAPVAIAHGRSVGAPPLWGNASRSLSDSPTPPRSLSRSSELYFNDRTLRLYAQLTEAGIAVDLPDCDQGVDVVEAGPLDSDTEGADELIFQMEQ</sequence>